<gene>
    <name evidence="2" type="ORF">J437_LFUL017129</name>
</gene>
<evidence type="ECO:0000256" key="1">
    <source>
        <dbReference type="SAM" id="MobiDB-lite"/>
    </source>
</evidence>
<name>A0A8K0KUT9_LADFU</name>
<sequence>MSLLFADASSSSDQTYSAQVSGSGEDENGGCNGYPYMNGFTNGLSYGGGYHMDHTAAANGGAYIINGGNYEIYDPYAAAAGYAFPYVGAAPPHPPPPHTLPPLQAMDWYASRPLSSAANVGDVQWCHLVANPGYSEMRRKRCSTDSQ</sequence>
<feature type="region of interest" description="Disordered" evidence="1">
    <location>
        <begin position="6"/>
        <end position="28"/>
    </location>
</feature>
<protein>
    <submittedName>
        <fullName evidence="2">Uncharacterized protein</fullName>
    </submittedName>
</protein>
<keyword evidence="3" id="KW-1185">Reference proteome</keyword>
<evidence type="ECO:0000313" key="2">
    <source>
        <dbReference type="EMBL" id="KAG8240146.1"/>
    </source>
</evidence>
<reference evidence="2" key="1">
    <citation type="submission" date="2013-04" db="EMBL/GenBank/DDBJ databases">
        <authorList>
            <person name="Qu J."/>
            <person name="Murali S.C."/>
            <person name="Bandaranaike D."/>
            <person name="Bellair M."/>
            <person name="Blankenburg K."/>
            <person name="Chao H."/>
            <person name="Dinh H."/>
            <person name="Doddapaneni H."/>
            <person name="Downs B."/>
            <person name="Dugan-Rocha S."/>
            <person name="Elkadiri S."/>
            <person name="Gnanaolivu R.D."/>
            <person name="Hernandez B."/>
            <person name="Javaid M."/>
            <person name="Jayaseelan J.C."/>
            <person name="Lee S."/>
            <person name="Li M."/>
            <person name="Ming W."/>
            <person name="Munidasa M."/>
            <person name="Muniz J."/>
            <person name="Nguyen L."/>
            <person name="Ongeri F."/>
            <person name="Osuji N."/>
            <person name="Pu L.-L."/>
            <person name="Puazo M."/>
            <person name="Qu C."/>
            <person name="Quiroz J."/>
            <person name="Raj R."/>
            <person name="Weissenberger G."/>
            <person name="Xin Y."/>
            <person name="Zou X."/>
            <person name="Han Y."/>
            <person name="Richards S."/>
            <person name="Worley K."/>
            <person name="Muzny D."/>
            <person name="Gibbs R."/>
        </authorList>
    </citation>
    <scope>NUCLEOTIDE SEQUENCE</scope>
    <source>
        <strain evidence="2">Sampled in the wild</strain>
    </source>
</reference>
<proteinExistence type="predicted"/>
<dbReference type="EMBL" id="KZ311941">
    <property type="protein sequence ID" value="KAG8240146.1"/>
    <property type="molecule type" value="Genomic_DNA"/>
</dbReference>
<evidence type="ECO:0000313" key="3">
    <source>
        <dbReference type="Proteomes" id="UP000792457"/>
    </source>
</evidence>
<dbReference type="Proteomes" id="UP000792457">
    <property type="component" value="Unassembled WGS sequence"/>
</dbReference>
<organism evidence="2 3">
    <name type="scientific">Ladona fulva</name>
    <name type="common">Scarce chaser dragonfly</name>
    <name type="synonym">Libellula fulva</name>
    <dbReference type="NCBI Taxonomy" id="123851"/>
    <lineage>
        <taxon>Eukaryota</taxon>
        <taxon>Metazoa</taxon>
        <taxon>Ecdysozoa</taxon>
        <taxon>Arthropoda</taxon>
        <taxon>Hexapoda</taxon>
        <taxon>Insecta</taxon>
        <taxon>Pterygota</taxon>
        <taxon>Palaeoptera</taxon>
        <taxon>Odonata</taxon>
        <taxon>Epiprocta</taxon>
        <taxon>Anisoptera</taxon>
        <taxon>Libelluloidea</taxon>
        <taxon>Libellulidae</taxon>
        <taxon>Ladona</taxon>
    </lineage>
</organism>
<accession>A0A8K0KUT9</accession>
<dbReference type="AlphaFoldDB" id="A0A8K0KUT9"/>
<feature type="non-terminal residue" evidence="2">
    <location>
        <position position="147"/>
    </location>
</feature>
<comment type="caution">
    <text evidence="2">The sequence shown here is derived from an EMBL/GenBank/DDBJ whole genome shotgun (WGS) entry which is preliminary data.</text>
</comment>
<reference evidence="2" key="2">
    <citation type="submission" date="2017-10" db="EMBL/GenBank/DDBJ databases">
        <title>Ladona fulva Genome sequencing and assembly.</title>
        <authorList>
            <person name="Murali S."/>
            <person name="Richards S."/>
            <person name="Bandaranaike D."/>
            <person name="Bellair M."/>
            <person name="Blankenburg K."/>
            <person name="Chao H."/>
            <person name="Dinh H."/>
            <person name="Doddapaneni H."/>
            <person name="Dugan-Rocha S."/>
            <person name="Elkadiri S."/>
            <person name="Gnanaolivu R."/>
            <person name="Hernandez B."/>
            <person name="Skinner E."/>
            <person name="Javaid M."/>
            <person name="Lee S."/>
            <person name="Li M."/>
            <person name="Ming W."/>
            <person name="Munidasa M."/>
            <person name="Muniz J."/>
            <person name="Nguyen L."/>
            <person name="Hughes D."/>
            <person name="Osuji N."/>
            <person name="Pu L.-L."/>
            <person name="Puazo M."/>
            <person name="Qu C."/>
            <person name="Quiroz J."/>
            <person name="Raj R."/>
            <person name="Weissenberger G."/>
            <person name="Xin Y."/>
            <person name="Zou X."/>
            <person name="Han Y."/>
            <person name="Worley K."/>
            <person name="Muzny D."/>
            <person name="Gibbs R."/>
        </authorList>
    </citation>
    <scope>NUCLEOTIDE SEQUENCE</scope>
    <source>
        <strain evidence="2">Sampled in the wild</strain>
    </source>
</reference>